<dbReference type="EMBL" id="SOAU01000001">
    <property type="protein sequence ID" value="TDT16538.1"/>
    <property type="molecule type" value="Genomic_DNA"/>
</dbReference>
<dbReference type="GO" id="GO:0016787">
    <property type="term" value="F:hydrolase activity"/>
    <property type="evidence" value="ECO:0007669"/>
    <property type="project" value="UniProtKB-KW"/>
</dbReference>
<dbReference type="InterPro" id="IPR000086">
    <property type="entry name" value="NUDIX_hydrolase_dom"/>
</dbReference>
<dbReference type="PANTHER" id="PTHR11839">
    <property type="entry name" value="UDP/ADP-SUGAR PYROPHOSPHATASE"/>
    <property type="match status" value="1"/>
</dbReference>
<dbReference type="InterPro" id="IPR015797">
    <property type="entry name" value="NUDIX_hydrolase-like_dom_sf"/>
</dbReference>
<evidence type="ECO:0000256" key="2">
    <source>
        <dbReference type="ARBA" id="ARBA00022801"/>
    </source>
</evidence>
<dbReference type="Gene3D" id="3.90.79.10">
    <property type="entry name" value="Nucleoside Triphosphate Pyrophosphohydrolase"/>
    <property type="match status" value="1"/>
</dbReference>
<comment type="caution">
    <text evidence="4">The sequence shown here is derived from an EMBL/GenBank/DDBJ whole genome shotgun (WGS) entry which is preliminary data.</text>
</comment>
<dbReference type="Pfam" id="PF00293">
    <property type="entry name" value="NUDIX"/>
    <property type="match status" value="1"/>
</dbReference>
<comment type="cofactor">
    <cofactor evidence="1">
        <name>Mg(2+)</name>
        <dbReference type="ChEBI" id="CHEBI:18420"/>
    </cofactor>
</comment>
<dbReference type="AlphaFoldDB" id="A0A4V3EJ16"/>
<evidence type="ECO:0000313" key="4">
    <source>
        <dbReference type="EMBL" id="TDT16538.1"/>
    </source>
</evidence>
<accession>A0A4V3EJ16</accession>
<keyword evidence="5" id="KW-1185">Reference proteome</keyword>
<name>A0A4V3EJ16_9ACTN</name>
<evidence type="ECO:0000259" key="3">
    <source>
        <dbReference type="PROSITE" id="PS51462"/>
    </source>
</evidence>
<feature type="domain" description="Nudix hydrolase" evidence="3">
    <location>
        <begin position="43"/>
        <end position="176"/>
    </location>
</feature>
<dbReference type="GO" id="GO:0006753">
    <property type="term" value="P:nucleoside phosphate metabolic process"/>
    <property type="evidence" value="ECO:0007669"/>
    <property type="project" value="TreeGrafter"/>
</dbReference>
<dbReference type="Proteomes" id="UP000294558">
    <property type="component" value="Unassembled WGS sequence"/>
</dbReference>
<keyword evidence="2" id="KW-0378">Hydrolase</keyword>
<dbReference type="CDD" id="cd03424">
    <property type="entry name" value="NUDIX_ADPRase_Nudt5_UGPPase_Nudt14"/>
    <property type="match status" value="1"/>
</dbReference>
<dbReference type="OrthoDB" id="9806150at2"/>
<proteinExistence type="predicted"/>
<dbReference type="SUPFAM" id="SSF55811">
    <property type="entry name" value="Nudix"/>
    <property type="match status" value="1"/>
</dbReference>
<organism evidence="4 5">
    <name type="scientific">Ilumatobacter fluminis</name>
    <dbReference type="NCBI Taxonomy" id="467091"/>
    <lineage>
        <taxon>Bacteria</taxon>
        <taxon>Bacillati</taxon>
        <taxon>Actinomycetota</taxon>
        <taxon>Acidimicrobiia</taxon>
        <taxon>Acidimicrobiales</taxon>
        <taxon>Ilumatobacteraceae</taxon>
        <taxon>Ilumatobacter</taxon>
    </lineage>
</organism>
<dbReference type="GO" id="GO:0019693">
    <property type="term" value="P:ribose phosphate metabolic process"/>
    <property type="evidence" value="ECO:0007669"/>
    <property type="project" value="TreeGrafter"/>
</dbReference>
<evidence type="ECO:0000313" key="5">
    <source>
        <dbReference type="Proteomes" id="UP000294558"/>
    </source>
</evidence>
<sequence length="188" mass="20676">MSDHGFRHVGDRPVHQGYVWHVVVAEFEAPDGSTFERDIVRSPGAVGVVPIIFDPEGQPSVVLVRQYRPPYERAIIEIPAGMRDVEGEPAEETGRRELIEEAGLRATEMVHLIDMYPSPGMTDSVCAIYMATGCEPVAHDRHGPEEESMELLHVPLDDALAMIDRGEIADAKSVCGLLTAHRRLTAQG</sequence>
<reference evidence="4 5" key="1">
    <citation type="submission" date="2019-03" db="EMBL/GenBank/DDBJ databases">
        <title>Sequencing the genomes of 1000 actinobacteria strains.</title>
        <authorList>
            <person name="Klenk H.-P."/>
        </authorList>
    </citation>
    <scope>NUCLEOTIDE SEQUENCE [LARGE SCALE GENOMIC DNA]</scope>
    <source>
        <strain evidence="4 5">DSM 18936</strain>
    </source>
</reference>
<gene>
    <name evidence="4" type="ORF">BDK89_2129</name>
</gene>
<evidence type="ECO:0000256" key="1">
    <source>
        <dbReference type="ARBA" id="ARBA00001946"/>
    </source>
</evidence>
<dbReference type="PANTHER" id="PTHR11839:SF18">
    <property type="entry name" value="NUDIX HYDROLASE DOMAIN-CONTAINING PROTEIN"/>
    <property type="match status" value="1"/>
</dbReference>
<dbReference type="PROSITE" id="PS51462">
    <property type="entry name" value="NUDIX"/>
    <property type="match status" value="1"/>
</dbReference>
<dbReference type="RefSeq" id="WP_133868905.1">
    <property type="nucleotide sequence ID" value="NZ_SOAU01000001.1"/>
</dbReference>
<protein>
    <submittedName>
        <fullName evidence="4">ADP-ribose pyrophosphatase</fullName>
    </submittedName>
</protein>